<feature type="coiled-coil region" evidence="1">
    <location>
        <begin position="445"/>
        <end position="482"/>
    </location>
</feature>
<reference evidence="2 3" key="1">
    <citation type="journal article" date="2019" name="Curr. Microbiol.">
        <title>Vibrio chemaguriensis sp. nov., from Sundarbans, Bay of Bengal.</title>
        <authorList>
            <person name="Ghosh A."/>
            <person name="Bhadury P."/>
        </authorList>
    </citation>
    <scope>NUCLEOTIDE SEQUENCE [LARGE SCALE GENOMIC DNA]</scope>
    <source>
        <strain evidence="2 3">Iso1</strain>
    </source>
</reference>
<dbReference type="RefSeq" id="WP_193447977.1">
    <property type="nucleotide sequence ID" value="NZ_SHOE01000015.1"/>
</dbReference>
<feature type="coiled-coil region" evidence="1">
    <location>
        <begin position="562"/>
        <end position="617"/>
    </location>
</feature>
<dbReference type="PANTHER" id="PTHR32182:SF22">
    <property type="entry name" value="ATP-DEPENDENT ENDONUCLEASE, OLD FAMILY-RELATED"/>
    <property type="match status" value="1"/>
</dbReference>
<keyword evidence="1" id="KW-0175">Coiled coil</keyword>
<evidence type="ECO:0000256" key="1">
    <source>
        <dbReference type="SAM" id="Coils"/>
    </source>
</evidence>
<proteinExistence type="predicted"/>
<keyword evidence="3" id="KW-1185">Reference proteome</keyword>
<sequence>MKDNTYNNFPKGSDWRKWDLHLHTPYTNLNPYTATDEQFISKLKAEEISAVALTNYYFFKDEEFTLKSKLESEGITTFLNLELRSSYTNTDEKCCDIHVIFSDDVSKEEIQNLLVKLSLNVGAAKKMAHGLKPQDLQSATVEFSHLHEILNDEALGLKGRFFIGFLSRGHGNARSSSNFETVYAKSDFLLHSTDKVSNLEEDREFWLKNRRPLFQSSDAHSLEKIGTKFSWIKSAPTFEGLKQVVYEPEERICLEVTKPDQKPTYQVIDSLELSNSGLWEGKIELNENLNTIIGGRSTGKSSLLASIAYKLGKFSTDNERYHNYISSIASSVKVNWKDGNNDVDRDVDYFPQSFMYTLASDDTKRNKLISGIIKKKDEKAILDRYSGFVSSQKSKQETLISSLFATKDAITKKEEELSTFGDKVVVEGEIRKLEGELAALSGDFSADEKAEYEQVQTELRSINEKLTRLDKISTELTELTKQNFFKDTDIEDKISEPKLGKLFSDKYNQLKMDFEKSWLAFIAEREVVLSDRVKDLTLQKEQNETKPIYIKGQELLQNDIAAQHLTNSLNVERKKLTEIEQKEEELSKLNKAQASLSEQLAESHEEYKEQSNKLSEQLKFSGGDLDVTVTCSFDNEIISNILSEQLIQRSNDQKQLVADFCSQYPEDPKETVRSLISIAMSNQLQCKGSHTPQSTLTQVLSTNTYKQDYELTYQNDSFENMSQGKQAFVVLKLLLEFSDKICPVLIDQPEDSLDNRAIYNELVKYLKLKKKDRQIILVTHNPNVVVSADAEQVIVANQNDVKLQNESGMKFQYVSGGIEHSKPKNTKCDVFLYSQGIREHICEVLEGGNEAFRKREQKYQL</sequence>
<protein>
    <recommendedName>
        <fullName evidence="4">ATPase involved in DNA repair</fullName>
    </recommendedName>
</protein>
<dbReference type="EMBL" id="SHOE01000015">
    <property type="protein sequence ID" value="NKJ69141.1"/>
    <property type="molecule type" value="Genomic_DNA"/>
</dbReference>
<dbReference type="InterPro" id="IPR054787">
    <property type="entry name" value="TrlF_ATPase"/>
</dbReference>
<evidence type="ECO:0000313" key="3">
    <source>
        <dbReference type="Proteomes" id="UP000778757"/>
    </source>
</evidence>
<organism evidence="2 3">
    <name type="scientific">Vibrio chemaguriensis</name>
    <dbReference type="NCBI Taxonomy" id="2527672"/>
    <lineage>
        <taxon>Bacteria</taxon>
        <taxon>Pseudomonadati</taxon>
        <taxon>Pseudomonadota</taxon>
        <taxon>Gammaproteobacteria</taxon>
        <taxon>Vibrionales</taxon>
        <taxon>Vibrionaceae</taxon>
        <taxon>Vibrio</taxon>
    </lineage>
</organism>
<dbReference type="SUPFAM" id="SSF52540">
    <property type="entry name" value="P-loop containing nucleoside triphosphate hydrolases"/>
    <property type="match status" value="1"/>
</dbReference>
<dbReference type="Gene3D" id="3.40.50.300">
    <property type="entry name" value="P-loop containing nucleotide triphosphate hydrolases"/>
    <property type="match status" value="2"/>
</dbReference>
<evidence type="ECO:0008006" key="4">
    <source>
        <dbReference type="Google" id="ProtNLM"/>
    </source>
</evidence>
<dbReference type="PANTHER" id="PTHR32182">
    <property type="entry name" value="DNA REPLICATION AND REPAIR PROTEIN RECF"/>
    <property type="match status" value="1"/>
</dbReference>
<dbReference type="Gene3D" id="3.20.20.140">
    <property type="entry name" value="Metal-dependent hydrolases"/>
    <property type="match status" value="1"/>
</dbReference>
<dbReference type="InterPro" id="IPR027417">
    <property type="entry name" value="P-loop_NTPase"/>
</dbReference>
<name>A0ABX1I0C1_9VIBR</name>
<accession>A0ABX1I0C1</accession>
<gene>
    <name evidence="2" type="ORF">EX191_15405</name>
</gene>
<dbReference type="Proteomes" id="UP000778757">
    <property type="component" value="Unassembled WGS sequence"/>
</dbReference>
<dbReference type="InterPro" id="IPR016195">
    <property type="entry name" value="Pol/histidinol_Pase-like"/>
</dbReference>
<comment type="caution">
    <text evidence="2">The sequence shown here is derived from an EMBL/GenBank/DDBJ whole genome shotgun (WGS) entry which is preliminary data.</text>
</comment>
<dbReference type="NCBIfam" id="NF045780">
    <property type="entry name" value="TrlF_fam_ATP"/>
    <property type="match status" value="1"/>
</dbReference>
<evidence type="ECO:0000313" key="2">
    <source>
        <dbReference type="EMBL" id="NKJ69141.1"/>
    </source>
</evidence>
<dbReference type="SUPFAM" id="SSF89550">
    <property type="entry name" value="PHP domain-like"/>
    <property type="match status" value="1"/>
</dbReference>